<keyword evidence="1" id="KW-0812">Transmembrane</keyword>
<organism evidence="2 3">
    <name type="scientific">Akanthomyces muscarius</name>
    <name type="common">Entomopathogenic fungus</name>
    <name type="synonym">Lecanicillium muscarium</name>
    <dbReference type="NCBI Taxonomy" id="2231603"/>
    <lineage>
        <taxon>Eukaryota</taxon>
        <taxon>Fungi</taxon>
        <taxon>Dikarya</taxon>
        <taxon>Ascomycota</taxon>
        <taxon>Pezizomycotina</taxon>
        <taxon>Sordariomycetes</taxon>
        <taxon>Hypocreomycetidae</taxon>
        <taxon>Hypocreales</taxon>
        <taxon>Cordycipitaceae</taxon>
        <taxon>Akanthomyces</taxon>
    </lineage>
</organism>
<dbReference type="RefSeq" id="XP_056053240.1">
    <property type="nucleotide sequence ID" value="XM_056201493.1"/>
</dbReference>
<dbReference type="KEGG" id="amus:LMH87_012218"/>
<evidence type="ECO:0000256" key="1">
    <source>
        <dbReference type="SAM" id="Phobius"/>
    </source>
</evidence>
<evidence type="ECO:0000313" key="3">
    <source>
        <dbReference type="Proteomes" id="UP001144673"/>
    </source>
</evidence>
<accession>A0A9W8QBC9</accession>
<keyword evidence="3" id="KW-1185">Reference proteome</keyword>
<keyword evidence="1" id="KW-0472">Membrane</keyword>
<proteinExistence type="predicted"/>
<dbReference type="AlphaFoldDB" id="A0A9W8QBC9"/>
<gene>
    <name evidence="2" type="ORF">LMH87_012218</name>
</gene>
<reference evidence="2" key="1">
    <citation type="journal article" date="2023" name="Access Microbiol">
        <title>De-novo genome assembly for Akanthomyces muscarius, a biocontrol agent of insect agricultural pests.</title>
        <authorList>
            <person name="Erdos Z."/>
            <person name="Studholme D.J."/>
            <person name="Raymond B."/>
            <person name="Sharma M."/>
        </authorList>
    </citation>
    <scope>NUCLEOTIDE SEQUENCE</scope>
    <source>
        <strain evidence="2">Ve6</strain>
    </source>
</reference>
<evidence type="ECO:0000313" key="2">
    <source>
        <dbReference type="EMBL" id="KAJ4151526.1"/>
    </source>
</evidence>
<name>A0A9W8QBC9_AKAMU</name>
<sequence>MATATATVPSATAPALTALFTQPSECALLFTSLDIENTFTGGGPVEIRSYYQSNTANARFSSCNPPGWDLDNFTFSPAVCPSGWVYYRVTLTSSDIGQRAYTQACCCASGFTYAGNGQPNLPSQRCDSEPTSFAPSPGNETLSGADATTTMIVTMHQPFVAQWHESETKLLPFSLPSMASGAWLPTWTPRSKAEIVGGYRSYSNNKPLSDAILAIIAVGSILGFFVMIGLLWCCKHAMGE</sequence>
<dbReference type="GeneID" id="80899377"/>
<dbReference type="Proteomes" id="UP001144673">
    <property type="component" value="Chromosome 4"/>
</dbReference>
<protein>
    <submittedName>
        <fullName evidence="2">Uncharacterized protein</fullName>
    </submittedName>
</protein>
<comment type="caution">
    <text evidence="2">The sequence shown here is derived from an EMBL/GenBank/DDBJ whole genome shotgun (WGS) entry which is preliminary data.</text>
</comment>
<feature type="transmembrane region" description="Helical" evidence="1">
    <location>
        <begin position="211"/>
        <end position="234"/>
    </location>
</feature>
<dbReference type="EMBL" id="JAJHUN010000009">
    <property type="protein sequence ID" value="KAJ4151526.1"/>
    <property type="molecule type" value="Genomic_DNA"/>
</dbReference>
<keyword evidence="1" id="KW-1133">Transmembrane helix</keyword>